<organism evidence="1">
    <name type="scientific">Siphoviridae sp. ctXzK3</name>
    <dbReference type="NCBI Taxonomy" id="2827889"/>
    <lineage>
        <taxon>Viruses</taxon>
        <taxon>Duplodnaviria</taxon>
        <taxon>Heunggongvirae</taxon>
        <taxon>Uroviricota</taxon>
        <taxon>Caudoviricetes</taxon>
    </lineage>
</organism>
<dbReference type="InterPro" id="IPR008822">
    <property type="entry name" value="Endonuclease_RusA-like"/>
</dbReference>
<dbReference type="InterPro" id="IPR036614">
    <property type="entry name" value="RusA-like_sf"/>
</dbReference>
<reference evidence="1" key="1">
    <citation type="journal article" date="2021" name="Proc. Natl. Acad. Sci. U.S.A.">
        <title>A Catalog of Tens of Thousands of Viruses from Human Metagenomes Reveals Hidden Associations with Chronic Diseases.</title>
        <authorList>
            <person name="Tisza M.J."/>
            <person name="Buck C.B."/>
        </authorList>
    </citation>
    <scope>NUCLEOTIDE SEQUENCE</scope>
    <source>
        <strain evidence="1">CtXzK3</strain>
    </source>
</reference>
<dbReference type="Pfam" id="PF05866">
    <property type="entry name" value="RusA"/>
    <property type="match status" value="1"/>
</dbReference>
<evidence type="ECO:0000313" key="1">
    <source>
        <dbReference type="EMBL" id="DAF54997.1"/>
    </source>
</evidence>
<dbReference type="GO" id="GO:0006310">
    <property type="term" value="P:DNA recombination"/>
    <property type="evidence" value="ECO:0007669"/>
    <property type="project" value="InterPro"/>
</dbReference>
<dbReference type="EMBL" id="BK032684">
    <property type="protein sequence ID" value="DAF54997.1"/>
    <property type="molecule type" value="Genomic_DNA"/>
</dbReference>
<sequence length="125" mass="14540">MEYKFTIKLKPITKKNSQQIVKDKTGRPRIVPSSAYKKYEKQCEKFMPDIETIDCKVNVKAVYYMPNNRRVDLTNLHEALHDILVHYGVLSDDNCKIIVSTDGSYVDVDKWEPRTEVTITELEEG</sequence>
<dbReference type="GO" id="GO:0006281">
    <property type="term" value="P:DNA repair"/>
    <property type="evidence" value="ECO:0007669"/>
    <property type="project" value="InterPro"/>
</dbReference>
<dbReference type="SUPFAM" id="SSF103084">
    <property type="entry name" value="Holliday junction resolvase RusA"/>
    <property type="match status" value="1"/>
</dbReference>
<name>A0A8S5SVA8_9CAUD</name>
<dbReference type="GO" id="GO:0000287">
    <property type="term" value="F:magnesium ion binding"/>
    <property type="evidence" value="ECO:0007669"/>
    <property type="project" value="InterPro"/>
</dbReference>
<accession>A0A8S5SVA8</accession>
<proteinExistence type="predicted"/>
<dbReference type="Gene3D" id="3.30.1330.70">
    <property type="entry name" value="Holliday junction resolvase RusA"/>
    <property type="match status" value="1"/>
</dbReference>
<protein>
    <submittedName>
        <fullName evidence="1">Endodeoxyribonuclease RusA</fullName>
    </submittedName>
</protein>